<feature type="binding site" evidence="5">
    <location>
        <position position="194"/>
    </location>
    <ligand>
        <name>ATP</name>
        <dbReference type="ChEBI" id="CHEBI:30616"/>
    </ligand>
</feature>
<protein>
    <recommendedName>
        <fullName evidence="5 7">Adenylate kinase</fullName>
        <shortName evidence="5">AK</shortName>
        <ecNumber evidence="5 7">2.7.4.3</ecNumber>
    </recommendedName>
    <alternativeName>
        <fullName evidence="5">ATP-AMP transphosphorylase</fullName>
    </alternativeName>
    <alternativeName>
        <fullName evidence="5">ATP:AMP phosphotransferase</fullName>
    </alternativeName>
    <alternativeName>
        <fullName evidence="5">Adenylate monophosphate kinase</fullName>
    </alternativeName>
</protein>
<feature type="binding site" evidence="5">
    <location>
        <position position="92"/>
    </location>
    <ligand>
        <name>AMP</name>
        <dbReference type="ChEBI" id="CHEBI:456215"/>
    </ligand>
</feature>
<keyword evidence="2 5" id="KW-0545">Nucleotide biosynthesis</keyword>
<evidence type="ECO:0000256" key="5">
    <source>
        <dbReference type="HAMAP-Rule" id="MF_00235"/>
    </source>
</evidence>
<dbReference type="InterPro" id="IPR000850">
    <property type="entry name" value="Adenylat/UMP-CMP_kin"/>
</dbReference>
<feature type="binding site" evidence="5">
    <location>
        <position position="145"/>
    </location>
    <ligand>
        <name>Zn(2+)</name>
        <dbReference type="ChEBI" id="CHEBI:29105"/>
        <note>structural</note>
    </ligand>
</feature>
<dbReference type="EMBL" id="CU466930">
    <property type="protein sequence ID" value="CAO81309.1"/>
    <property type="molecule type" value="Genomic_DNA"/>
</dbReference>
<name>B0VFH7_CLOAI</name>
<sequence length="210" mass="23725">MLDVIVFLGIQGSGKGTQAELLAERTGFQHINIGDLFREEVHKQTELGKKVQAIIAKGELVQDELVFEIVNASLTADCAGVVFDGFPRTLAQAEYLLKNYNVRRVYYLELNEEEAIARIEARRLCSSCGETYNILSKKPKQEGICDKCGSPLVQRTDDSGEAIRERVKAFYEQTFALKEYFAEKGLLKEISARKSIEEIQQEIINDLKTR</sequence>
<comment type="subcellular location">
    <subcellularLocation>
        <location evidence="5 7">Cytoplasm</location>
    </subcellularLocation>
</comment>
<comment type="catalytic activity">
    <reaction evidence="5 7">
        <text>AMP + ATP = 2 ADP</text>
        <dbReference type="Rhea" id="RHEA:12973"/>
        <dbReference type="ChEBI" id="CHEBI:30616"/>
        <dbReference type="ChEBI" id="CHEBI:456215"/>
        <dbReference type="ChEBI" id="CHEBI:456216"/>
        <dbReference type="EC" id="2.7.4.3"/>
    </reaction>
</comment>
<dbReference type="Gene3D" id="3.40.50.300">
    <property type="entry name" value="P-loop containing nucleotide triphosphate hydrolases"/>
    <property type="match status" value="1"/>
</dbReference>
<evidence type="ECO:0000256" key="6">
    <source>
        <dbReference type="RuleBase" id="RU003330"/>
    </source>
</evidence>
<dbReference type="UniPathway" id="UPA00588">
    <property type="reaction ID" value="UER00649"/>
</dbReference>
<feature type="binding site" evidence="5">
    <location>
        <begin position="12"/>
        <end position="17"/>
    </location>
    <ligand>
        <name>ATP</name>
        <dbReference type="ChEBI" id="CHEBI:30616"/>
    </ligand>
</feature>
<accession>B0VFH7</accession>
<dbReference type="CDD" id="cd01428">
    <property type="entry name" value="ADK"/>
    <property type="match status" value="1"/>
</dbReference>
<feature type="region of interest" description="NMP" evidence="5">
    <location>
        <begin position="32"/>
        <end position="61"/>
    </location>
</feature>
<feature type="binding site" evidence="5">
    <location>
        <position position="166"/>
    </location>
    <ligand>
        <name>AMP</name>
        <dbReference type="ChEBI" id="CHEBI:456215"/>
    </ligand>
</feature>
<dbReference type="HAMAP" id="MF_00235">
    <property type="entry name" value="Adenylate_kinase_Adk"/>
    <property type="match status" value="1"/>
</dbReference>
<dbReference type="GO" id="GO:0008270">
    <property type="term" value="F:zinc ion binding"/>
    <property type="evidence" value="ECO:0007669"/>
    <property type="project" value="UniProtKB-UniRule"/>
</dbReference>
<evidence type="ECO:0000256" key="3">
    <source>
        <dbReference type="ARBA" id="ARBA00022741"/>
    </source>
</evidence>
<keyword evidence="5" id="KW-0963">Cytoplasm</keyword>
<keyword evidence="5 7" id="KW-0067">ATP-binding</keyword>
<feature type="binding site" evidence="5">
    <location>
        <position position="122"/>
    </location>
    <ligand>
        <name>ATP</name>
        <dbReference type="ChEBI" id="CHEBI:30616"/>
    </ligand>
</feature>
<keyword evidence="5" id="KW-0862">Zinc</keyword>
<dbReference type="GO" id="GO:0005524">
    <property type="term" value="F:ATP binding"/>
    <property type="evidence" value="ECO:0007669"/>
    <property type="project" value="UniProtKB-UniRule"/>
</dbReference>
<dbReference type="OrthoDB" id="9805030at2"/>
<dbReference type="InterPro" id="IPR007862">
    <property type="entry name" value="Adenylate_kinase_lid-dom"/>
</dbReference>
<dbReference type="GO" id="GO:0044209">
    <property type="term" value="P:AMP salvage"/>
    <property type="evidence" value="ECO:0007669"/>
    <property type="project" value="UniProtKB-UniRule"/>
</dbReference>
<dbReference type="HOGENOM" id="CLU_032354_1_2_0"/>
<dbReference type="STRING" id="459349.CLOAM1458"/>
<evidence type="ECO:0000313" key="10">
    <source>
        <dbReference type="Proteomes" id="UP000002019"/>
    </source>
</evidence>
<dbReference type="PROSITE" id="PS00113">
    <property type="entry name" value="ADENYLATE_KINASE"/>
    <property type="match status" value="1"/>
</dbReference>
<proteinExistence type="inferred from homology"/>
<dbReference type="SUPFAM" id="SSF57774">
    <property type="entry name" value="Microbial and mitochondrial ADK, insert 'zinc finger' domain"/>
    <property type="match status" value="1"/>
</dbReference>
<comment type="subunit">
    <text evidence="5 7">Monomer.</text>
</comment>
<evidence type="ECO:0000256" key="2">
    <source>
        <dbReference type="ARBA" id="ARBA00022727"/>
    </source>
</evidence>
<dbReference type="Proteomes" id="UP000002019">
    <property type="component" value="Chromosome"/>
</dbReference>
<evidence type="ECO:0000259" key="8">
    <source>
        <dbReference type="Pfam" id="PF05191"/>
    </source>
</evidence>
<dbReference type="GO" id="GO:0004017">
    <property type="term" value="F:AMP kinase activity"/>
    <property type="evidence" value="ECO:0007669"/>
    <property type="project" value="UniProtKB-UniRule"/>
</dbReference>
<keyword evidence="5" id="KW-0479">Metal-binding</keyword>
<feature type="binding site" evidence="5">
    <location>
        <position position="38"/>
    </location>
    <ligand>
        <name>AMP</name>
        <dbReference type="ChEBI" id="CHEBI:456215"/>
    </ligand>
</feature>
<comment type="pathway">
    <text evidence="5">Purine metabolism; AMP biosynthesis via salvage pathway; AMP from ADP: step 1/1.</text>
</comment>
<keyword evidence="1 5" id="KW-0808">Transferase</keyword>
<dbReference type="KEGG" id="caci:CLOAM1458"/>
<feature type="binding site" evidence="5">
    <location>
        <position position="128"/>
    </location>
    <ligand>
        <name>Zn(2+)</name>
        <dbReference type="ChEBI" id="CHEBI:29105"/>
        <note>structural</note>
    </ligand>
</feature>
<feature type="binding site" evidence="5">
    <location>
        <position position="148"/>
    </location>
    <ligand>
        <name>Zn(2+)</name>
        <dbReference type="ChEBI" id="CHEBI:29105"/>
        <note>structural</note>
    </ligand>
</feature>
<feature type="binding site" evidence="5">
    <location>
        <position position="125"/>
    </location>
    <ligand>
        <name>Zn(2+)</name>
        <dbReference type="ChEBI" id="CHEBI:29105"/>
        <note>structural</note>
    </ligand>
</feature>
<dbReference type="InterPro" id="IPR027417">
    <property type="entry name" value="P-loop_NTPase"/>
</dbReference>
<feature type="binding site" evidence="5">
    <location>
        <position position="155"/>
    </location>
    <ligand>
        <name>AMP</name>
        <dbReference type="ChEBI" id="CHEBI:456215"/>
    </ligand>
</feature>
<dbReference type="Pfam" id="PF05191">
    <property type="entry name" value="ADK_lid"/>
    <property type="match status" value="1"/>
</dbReference>
<evidence type="ECO:0000256" key="1">
    <source>
        <dbReference type="ARBA" id="ARBA00022679"/>
    </source>
</evidence>
<keyword evidence="10" id="KW-1185">Reference proteome</keyword>
<keyword evidence="4 5" id="KW-0418">Kinase</keyword>
<comment type="function">
    <text evidence="5">Catalyzes the reversible transfer of the terminal phosphate group between ATP and AMP. Plays an important role in cellular energy homeostasis and in adenine nucleotide metabolism.</text>
</comment>
<dbReference type="RefSeq" id="WP_015425167.1">
    <property type="nucleotide sequence ID" value="NC_020449.1"/>
</dbReference>
<dbReference type="InterPro" id="IPR033690">
    <property type="entry name" value="Adenylat_kinase_CS"/>
</dbReference>
<feature type="binding site" evidence="5">
    <location>
        <begin position="59"/>
        <end position="61"/>
    </location>
    <ligand>
        <name>AMP</name>
        <dbReference type="ChEBI" id="CHEBI:456215"/>
    </ligand>
</feature>
<dbReference type="Pfam" id="PF00406">
    <property type="entry name" value="ADK"/>
    <property type="match status" value="1"/>
</dbReference>
<feature type="binding site" evidence="5">
    <location>
        <begin position="131"/>
        <end position="132"/>
    </location>
    <ligand>
        <name>ATP</name>
        <dbReference type="ChEBI" id="CHEBI:30616"/>
    </ligand>
</feature>
<dbReference type="SUPFAM" id="SSF52540">
    <property type="entry name" value="P-loop containing nucleoside triphosphate hydrolases"/>
    <property type="match status" value="1"/>
</dbReference>
<dbReference type="eggNOG" id="COG0563">
    <property type="taxonomic scope" value="Bacteria"/>
</dbReference>
<reference evidence="9 10" key="1">
    <citation type="journal article" date="2008" name="J. Bacteriol.">
        <title>'Candidatus Cloacamonas acidaminovorans': genome sequence reconstruction provides a first glimpse of a new bacterial division.</title>
        <authorList>
            <person name="Pelletier E."/>
            <person name="Kreimeyer A."/>
            <person name="Bocs S."/>
            <person name="Rouy Z."/>
            <person name="Gyapay G."/>
            <person name="Chouari R."/>
            <person name="Riviere D."/>
            <person name="Ganesan A."/>
            <person name="Daegelen P."/>
            <person name="Sghir A."/>
            <person name="Cohen G.N."/>
            <person name="Medigue C."/>
            <person name="Weissenbach J."/>
            <person name="Le Paslier D."/>
        </authorList>
    </citation>
    <scope>NUCLEOTIDE SEQUENCE [LARGE SCALE GENOMIC DNA]</scope>
    <source>
        <strain evidence="10">Evry</strain>
    </source>
</reference>
<evidence type="ECO:0000256" key="4">
    <source>
        <dbReference type="ARBA" id="ARBA00022777"/>
    </source>
</evidence>
<feature type="domain" description="Adenylate kinase active site lid" evidence="8">
    <location>
        <begin position="122"/>
        <end position="157"/>
    </location>
</feature>
<keyword evidence="3 5" id="KW-0547">Nucleotide-binding</keyword>
<dbReference type="PRINTS" id="PR00094">
    <property type="entry name" value="ADENYLTKNASE"/>
</dbReference>
<dbReference type="InterPro" id="IPR006259">
    <property type="entry name" value="Adenyl_kin_sub"/>
</dbReference>
<gene>
    <name evidence="5 9" type="primary">adk</name>
    <name evidence="9" type="ordered locus">CLOAM1458</name>
</gene>
<dbReference type="PANTHER" id="PTHR23359">
    <property type="entry name" value="NUCLEOTIDE KINASE"/>
    <property type="match status" value="1"/>
</dbReference>
<feature type="binding site" evidence="5">
    <location>
        <begin position="85"/>
        <end position="88"/>
    </location>
    <ligand>
        <name>AMP</name>
        <dbReference type="ChEBI" id="CHEBI:456215"/>
    </ligand>
</feature>
<evidence type="ECO:0000313" key="9">
    <source>
        <dbReference type="EMBL" id="CAO81309.1"/>
    </source>
</evidence>
<dbReference type="EC" id="2.7.4.3" evidence="5 7"/>
<evidence type="ECO:0000256" key="7">
    <source>
        <dbReference type="RuleBase" id="RU003331"/>
    </source>
</evidence>
<dbReference type="GO" id="GO:0005737">
    <property type="term" value="C:cytoplasm"/>
    <property type="evidence" value="ECO:0007669"/>
    <property type="project" value="UniProtKB-SubCell"/>
</dbReference>
<comment type="domain">
    <text evidence="5">Consists of three domains, a large central CORE domain and two small peripheral domains, NMPbind and LID, which undergo movements during catalysis. The LID domain closes over the site of phosphoryl transfer upon ATP binding. Assembling and dissambling the active center during each catalytic cycle provides an effective means to prevent ATP hydrolysis. Some bacteria have evolved a zinc-coordinating structure that stabilizes the LID domain.</text>
</comment>
<dbReference type="AlphaFoldDB" id="B0VFH7"/>
<dbReference type="NCBIfam" id="TIGR01351">
    <property type="entry name" value="adk"/>
    <property type="match status" value="1"/>
</dbReference>
<comment type="similarity">
    <text evidence="5 6">Belongs to the adenylate kinase family.</text>
</comment>
<dbReference type="InterPro" id="IPR036193">
    <property type="entry name" value="ADK_active_lid_dom_sf"/>
</dbReference>
<feature type="region of interest" description="LID" evidence="5">
    <location>
        <begin position="121"/>
        <end position="158"/>
    </location>
</feature>
<comment type="caution">
    <text evidence="5">Lacks conserved residue(s) required for the propagation of feature annotation.</text>
</comment>
<organism evidence="9 10">
    <name type="scientific">Cloacimonas acidaminovorans (strain Evry)</name>
    <dbReference type="NCBI Taxonomy" id="459349"/>
    <lineage>
        <taxon>Bacteria</taxon>
        <taxon>Pseudomonadati</taxon>
        <taxon>Candidatus Cloacimonadota</taxon>
        <taxon>Candidatus Cloacimonadia</taxon>
        <taxon>Candidatus Cloacimonadales</taxon>
        <taxon>Candidatus Cloacimonadaceae</taxon>
        <taxon>Candidatus Cloacimonas</taxon>
    </lineage>
</organism>